<comment type="similarity">
    <text evidence="3">Belongs to the PIGG/PIGN/PIGO family. PIGO subfamily.</text>
</comment>
<evidence type="ECO:0000256" key="11">
    <source>
        <dbReference type="SAM" id="Phobius"/>
    </source>
</evidence>
<keyword evidence="8 11" id="KW-1133">Transmembrane helix</keyword>
<evidence type="ECO:0000256" key="7">
    <source>
        <dbReference type="ARBA" id="ARBA00022824"/>
    </source>
</evidence>
<evidence type="ECO:0000256" key="4">
    <source>
        <dbReference type="ARBA" id="ARBA00022502"/>
    </source>
</evidence>
<evidence type="ECO:0000256" key="3">
    <source>
        <dbReference type="ARBA" id="ARBA00008695"/>
    </source>
</evidence>
<dbReference type="PANTHER" id="PTHR23071:SF1">
    <property type="entry name" value="GPI ETHANOLAMINE PHOSPHATE TRANSFERASE 3"/>
    <property type="match status" value="1"/>
</dbReference>
<keyword evidence="4" id="KW-0337">GPI-anchor biosynthesis</keyword>
<feature type="transmembrane region" description="Helical" evidence="11">
    <location>
        <begin position="532"/>
        <end position="557"/>
    </location>
</feature>
<dbReference type="Proteomes" id="UP000826195">
    <property type="component" value="Unassembled WGS sequence"/>
</dbReference>
<dbReference type="CDD" id="cd16023">
    <property type="entry name" value="GPI_EPT_3"/>
    <property type="match status" value="1"/>
</dbReference>
<dbReference type="Gene3D" id="3.40.720.10">
    <property type="entry name" value="Alkaline Phosphatase, subunit A"/>
    <property type="match status" value="1"/>
</dbReference>
<proteinExistence type="inferred from homology"/>
<evidence type="ECO:0000256" key="8">
    <source>
        <dbReference type="ARBA" id="ARBA00022989"/>
    </source>
</evidence>
<sequence>MVTGLILFLNGFFLTRISQVERSNCTSCKNLENYNIETLLKNPELAGEVCSEFRRRVVLLVVDALKYEFLDWQDNITNPYYQNKIPAVHHLLNKYPNNSRLYKSIVDPPSTTMQRIKAITTGTLPTFIDVSSNFASEEVDEDNLIHQIGEKGVVFMGDDTWTNLFPGKYLRQFPAHSFNTRDLDTVDREVRSRIFFELQKNDWSLLIAHNLGVDHCGHKHGPNHPEMTRKLNEINELINEIISAIDNHTVFFVIGDHGMTDTGDHGGDSDDEIEAGLFIYSKSSLQNPIEGQNRKTLNQIDIVPTLASILGIPIPFSNIGSLISDALPVVSETSDVSHTLHALWRNVYQTKKYIDTYSANSFLFTEQTLQELDQYYQNLFQQVSKVNNQEALKNFAQVAYKYLKIIRDSCIEIWVQFEWDLINNDDDDDDDDDDNTPIVYGLGTVYSAAFITLSVFITLLVALLLGRFLAPSIFLMFITCTAVLVIIGMERHQNATDFTELLQIPNSAIFCWFLIAEYFFYGTGHQPTFSTIQWDAALVGSHGFFYTNIVPTVLIGINTFGSHILLGFTLPLLVIVPATIIIMIPSLSKVQFRVNEELKKGELVLFDRLSAFHNSLFLVAGKYILLHGLRTFGCMLATTFLCRHLMVWKIFAPKLIFEGISFLVTLGSVIISYLMIYRIDNKIELLITGVNKIR</sequence>
<comment type="subcellular location">
    <subcellularLocation>
        <location evidence="1">Endoplasmic reticulum membrane</location>
        <topology evidence="1">Multi-pass membrane protein</topology>
    </subcellularLocation>
</comment>
<evidence type="ECO:0008006" key="15">
    <source>
        <dbReference type="Google" id="ProtNLM"/>
    </source>
</evidence>
<evidence type="ECO:0000256" key="1">
    <source>
        <dbReference type="ARBA" id="ARBA00004477"/>
    </source>
</evidence>
<evidence type="ECO:0000256" key="2">
    <source>
        <dbReference type="ARBA" id="ARBA00004687"/>
    </source>
</evidence>
<dbReference type="PANTHER" id="PTHR23071">
    <property type="entry name" value="PHOSPHATIDYLINOSITOL GLYCAN"/>
    <property type="match status" value="1"/>
</dbReference>
<evidence type="ECO:0000313" key="14">
    <source>
        <dbReference type="Proteomes" id="UP000826195"/>
    </source>
</evidence>
<feature type="transmembrane region" description="Helical" evidence="11">
    <location>
        <begin position="501"/>
        <end position="520"/>
    </location>
</feature>
<evidence type="ECO:0000313" key="13">
    <source>
        <dbReference type="EMBL" id="KAH0561166.1"/>
    </source>
</evidence>
<evidence type="ECO:0000256" key="6">
    <source>
        <dbReference type="ARBA" id="ARBA00022692"/>
    </source>
</evidence>
<evidence type="ECO:0000256" key="9">
    <source>
        <dbReference type="ARBA" id="ARBA00023136"/>
    </source>
</evidence>
<dbReference type="SUPFAM" id="SSF53649">
    <property type="entry name" value="Alkaline phosphatase-like"/>
    <property type="match status" value="1"/>
</dbReference>
<keyword evidence="7" id="KW-0256">Endoplasmic reticulum</keyword>
<organism evidence="13 14">
    <name type="scientific">Cotesia glomerata</name>
    <name type="common">Lepidopteran parasitic wasp</name>
    <name type="synonym">Apanteles glomeratus</name>
    <dbReference type="NCBI Taxonomy" id="32391"/>
    <lineage>
        <taxon>Eukaryota</taxon>
        <taxon>Metazoa</taxon>
        <taxon>Ecdysozoa</taxon>
        <taxon>Arthropoda</taxon>
        <taxon>Hexapoda</taxon>
        <taxon>Insecta</taxon>
        <taxon>Pterygota</taxon>
        <taxon>Neoptera</taxon>
        <taxon>Endopterygota</taxon>
        <taxon>Hymenoptera</taxon>
        <taxon>Apocrita</taxon>
        <taxon>Ichneumonoidea</taxon>
        <taxon>Braconidae</taxon>
        <taxon>Microgastrinae</taxon>
        <taxon>Cotesia</taxon>
    </lineage>
</organism>
<dbReference type="Pfam" id="PF01663">
    <property type="entry name" value="Phosphodiest"/>
    <property type="match status" value="1"/>
</dbReference>
<feature type="chain" id="PRO_5043630716" description="GPI ethanolamine phosphate transferase 3" evidence="12">
    <location>
        <begin position="23"/>
        <end position="694"/>
    </location>
</feature>
<feature type="transmembrane region" description="Helical" evidence="11">
    <location>
        <begin position="563"/>
        <end position="584"/>
    </location>
</feature>
<evidence type="ECO:0000256" key="12">
    <source>
        <dbReference type="SAM" id="SignalP"/>
    </source>
</evidence>
<dbReference type="GO" id="GO:0051377">
    <property type="term" value="F:mannose-ethanolamine phosphotransferase activity"/>
    <property type="evidence" value="ECO:0007669"/>
    <property type="project" value="InterPro"/>
</dbReference>
<reference evidence="13 14" key="1">
    <citation type="journal article" date="2021" name="J. Hered.">
        <title>A chromosome-level genome assembly of the parasitoid wasp, Cotesia glomerata (Hymenoptera: Braconidae).</title>
        <authorList>
            <person name="Pinto B.J."/>
            <person name="Weis J.J."/>
            <person name="Gamble T."/>
            <person name="Ode P.J."/>
            <person name="Paul R."/>
            <person name="Zaspel J.M."/>
        </authorList>
    </citation>
    <scope>NUCLEOTIDE SEQUENCE [LARGE SCALE GENOMIC DNA]</scope>
    <source>
        <strain evidence="13">CgM1</strain>
    </source>
</reference>
<gene>
    <name evidence="13" type="ORF">KQX54_013914</name>
</gene>
<dbReference type="InterPro" id="IPR002591">
    <property type="entry name" value="Phosphodiest/P_Trfase"/>
</dbReference>
<name>A0AAV7IXX8_COTGL</name>
<accession>A0AAV7IXX8</accession>
<keyword evidence="14" id="KW-1185">Reference proteome</keyword>
<feature type="transmembrane region" description="Helical" evidence="11">
    <location>
        <begin position="655"/>
        <end position="676"/>
    </location>
</feature>
<dbReference type="EMBL" id="JAHXZJ010000374">
    <property type="protein sequence ID" value="KAH0561166.1"/>
    <property type="molecule type" value="Genomic_DNA"/>
</dbReference>
<keyword evidence="9 11" id="KW-0472">Membrane</keyword>
<keyword evidence="10" id="KW-0325">Glycoprotein</keyword>
<feature type="transmembrane region" description="Helical" evidence="11">
    <location>
        <begin position="472"/>
        <end position="489"/>
    </location>
</feature>
<keyword evidence="5" id="KW-0808">Transferase</keyword>
<dbReference type="GO" id="GO:0006506">
    <property type="term" value="P:GPI anchor biosynthetic process"/>
    <property type="evidence" value="ECO:0007669"/>
    <property type="project" value="UniProtKB-KW"/>
</dbReference>
<dbReference type="InterPro" id="IPR037675">
    <property type="entry name" value="PIG-O_N"/>
</dbReference>
<feature type="transmembrane region" description="Helical" evidence="11">
    <location>
        <begin position="445"/>
        <end position="465"/>
    </location>
</feature>
<dbReference type="AlphaFoldDB" id="A0AAV7IXX8"/>
<evidence type="ECO:0000256" key="5">
    <source>
        <dbReference type="ARBA" id="ARBA00022679"/>
    </source>
</evidence>
<protein>
    <recommendedName>
        <fullName evidence="15">GPI ethanolamine phosphate transferase 3</fullName>
    </recommendedName>
</protein>
<feature type="signal peptide" evidence="12">
    <location>
        <begin position="1"/>
        <end position="22"/>
    </location>
</feature>
<keyword evidence="6 11" id="KW-0812">Transmembrane</keyword>
<comment type="pathway">
    <text evidence="2">Glycolipid biosynthesis; glycosylphosphatidylinositol-anchor biosynthesis.</text>
</comment>
<dbReference type="InterPro" id="IPR017850">
    <property type="entry name" value="Alkaline_phosphatase_core_sf"/>
</dbReference>
<keyword evidence="12" id="KW-0732">Signal</keyword>
<comment type="caution">
    <text evidence="13">The sequence shown here is derived from an EMBL/GenBank/DDBJ whole genome shotgun (WGS) entry which is preliminary data.</text>
</comment>
<evidence type="ECO:0000256" key="10">
    <source>
        <dbReference type="ARBA" id="ARBA00023180"/>
    </source>
</evidence>
<dbReference type="GO" id="GO:0005789">
    <property type="term" value="C:endoplasmic reticulum membrane"/>
    <property type="evidence" value="ECO:0007669"/>
    <property type="project" value="UniProtKB-SubCell"/>
</dbReference>
<dbReference type="InterPro" id="IPR039524">
    <property type="entry name" value="PIGO/GPI13"/>
</dbReference>